<evidence type="ECO:0000313" key="1">
    <source>
        <dbReference type="EMBL" id="QVY62981.1"/>
    </source>
</evidence>
<dbReference type="Pfam" id="PF06152">
    <property type="entry name" value="Phage_min_cap2"/>
    <property type="match status" value="1"/>
</dbReference>
<gene>
    <name evidence="1" type="ORF">J1899_08045</name>
</gene>
<reference evidence="1 2" key="1">
    <citation type="submission" date="2021-03" db="EMBL/GenBank/DDBJ databases">
        <title>The first data on the complete genome of the tetrodotoxin-producing bacterium.</title>
        <authorList>
            <person name="Melnikova D.I."/>
            <person name="Nijland R."/>
            <person name="Magarlamov T.Y."/>
        </authorList>
    </citation>
    <scope>NUCLEOTIDE SEQUENCE [LARGE SCALE GENOMIC DNA]</scope>
    <source>
        <strain evidence="1 2">1839</strain>
    </source>
</reference>
<dbReference type="Proteomes" id="UP000679247">
    <property type="component" value="Chromosome"/>
</dbReference>
<proteinExistence type="predicted"/>
<organism evidence="1 2">
    <name type="scientific">Cytobacillus gottheilii</name>
    <dbReference type="NCBI Taxonomy" id="859144"/>
    <lineage>
        <taxon>Bacteria</taxon>
        <taxon>Bacillati</taxon>
        <taxon>Bacillota</taxon>
        <taxon>Bacilli</taxon>
        <taxon>Bacillales</taxon>
        <taxon>Bacillaceae</taxon>
        <taxon>Cytobacillus</taxon>
    </lineage>
</organism>
<dbReference type="EMBL" id="CP071709">
    <property type="protein sequence ID" value="QVY62981.1"/>
    <property type="molecule type" value="Genomic_DNA"/>
</dbReference>
<name>A0ABX8FG22_9BACI</name>
<sequence>MANFREIPTPTYDYEIRQLVRYYEQALQSINLELMRFDLTNMQRANILALQADIADILKELNGNSSDWITKNIPVAVTDGVALTIVSMGAASTLEEARTIVKFNRLNRELVRAAVADTQADLLQVTQNVERRVRTAIRQVTGEVLRLNLTQGINATPSLRRGITNELRARLGASIETGIVDAGNRRWKPTTYVDMVVKTKMASAQREAAINQGMADGALYGVISRHGAKDMCRMWEGRVIKLVPDAPGDYPYIGNLPRRDIFHPNCRHVVTPIRRLEYLPEELRELNGL</sequence>
<accession>A0ABX8FG22</accession>
<evidence type="ECO:0000313" key="2">
    <source>
        <dbReference type="Proteomes" id="UP000679247"/>
    </source>
</evidence>
<dbReference type="InterPro" id="IPR009319">
    <property type="entry name" value="Phage_A118_VSP1"/>
</dbReference>
<protein>
    <submittedName>
        <fullName evidence="1">Minor capsid protein</fullName>
    </submittedName>
</protein>
<keyword evidence="2" id="KW-1185">Reference proteome</keyword>
<dbReference type="RefSeq" id="WP_214478345.1">
    <property type="nucleotide sequence ID" value="NZ_CP071709.1"/>
</dbReference>